<keyword evidence="7 9" id="KW-0472">Membrane</keyword>
<gene>
    <name evidence="10" type="ORF">GWI33_007318</name>
</gene>
<dbReference type="Proteomes" id="UP000625711">
    <property type="component" value="Unassembled WGS sequence"/>
</dbReference>
<feature type="region of interest" description="Disordered" evidence="8">
    <location>
        <begin position="255"/>
        <end position="294"/>
    </location>
</feature>
<proteinExistence type="predicted"/>
<dbReference type="InterPro" id="IPR008677">
    <property type="entry name" value="MRVI1"/>
</dbReference>
<evidence type="ECO:0000313" key="10">
    <source>
        <dbReference type="EMBL" id="KAF7279375.1"/>
    </source>
</evidence>
<protein>
    <recommendedName>
        <fullName evidence="12">Lymphoid-restricted membrane protein</fullName>
    </recommendedName>
</protein>
<feature type="compositionally biased region" description="Polar residues" evidence="8">
    <location>
        <begin position="281"/>
        <end position="292"/>
    </location>
</feature>
<evidence type="ECO:0000256" key="2">
    <source>
        <dbReference type="ARBA" id="ARBA00004496"/>
    </source>
</evidence>
<keyword evidence="11" id="KW-1185">Reference proteome</keyword>
<evidence type="ECO:0000256" key="3">
    <source>
        <dbReference type="ARBA" id="ARBA00022490"/>
    </source>
</evidence>
<dbReference type="OrthoDB" id="10062605at2759"/>
<feature type="transmembrane region" description="Helical" evidence="9">
    <location>
        <begin position="411"/>
        <end position="436"/>
    </location>
</feature>
<dbReference type="EMBL" id="JAACXV010000365">
    <property type="protein sequence ID" value="KAF7279375.1"/>
    <property type="molecule type" value="Genomic_DNA"/>
</dbReference>
<evidence type="ECO:0000256" key="9">
    <source>
        <dbReference type="SAM" id="Phobius"/>
    </source>
</evidence>
<dbReference type="GO" id="GO:0016020">
    <property type="term" value="C:membrane"/>
    <property type="evidence" value="ECO:0007669"/>
    <property type="project" value="UniProtKB-SubCell"/>
</dbReference>
<evidence type="ECO:0000256" key="7">
    <source>
        <dbReference type="ARBA" id="ARBA00023136"/>
    </source>
</evidence>
<dbReference type="AlphaFoldDB" id="A0A834MGR7"/>
<comment type="subcellular location">
    <subcellularLocation>
        <location evidence="2">Cytoplasm</location>
    </subcellularLocation>
    <subcellularLocation>
        <location evidence="1">Membrane</location>
        <topology evidence="1">Single-pass membrane protein</topology>
    </subcellularLocation>
</comment>
<evidence type="ECO:0000256" key="6">
    <source>
        <dbReference type="ARBA" id="ARBA00023054"/>
    </source>
</evidence>
<keyword evidence="4 9" id="KW-0812">Transmembrane</keyword>
<evidence type="ECO:0000256" key="4">
    <source>
        <dbReference type="ARBA" id="ARBA00022692"/>
    </source>
</evidence>
<dbReference type="Pfam" id="PF05781">
    <property type="entry name" value="MRVI1"/>
    <property type="match status" value="1"/>
</dbReference>
<evidence type="ECO:0008006" key="12">
    <source>
        <dbReference type="Google" id="ProtNLM"/>
    </source>
</evidence>
<evidence type="ECO:0000256" key="8">
    <source>
        <dbReference type="SAM" id="MobiDB-lite"/>
    </source>
</evidence>
<evidence type="ECO:0000313" key="11">
    <source>
        <dbReference type="Proteomes" id="UP000625711"/>
    </source>
</evidence>
<comment type="caution">
    <text evidence="10">The sequence shown here is derived from an EMBL/GenBank/DDBJ whole genome shotgun (WGS) entry which is preliminary data.</text>
</comment>
<evidence type="ECO:0000256" key="1">
    <source>
        <dbReference type="ARBA" id="ARBA00004167"/>
    </source>
</evidence>
<name>A0A834MGR7_RHYFE</name>
<keyword evidence="3" id="KW-0963">Cytoplasm</keyword>
<feature type="compositionally biased region" description="Gly residues" evidence="8">
    <location>
        <begin position="33"/>
        <end position="48"/>
    </location>
</feature>
<dbReference type="PANTHER" id="PTHR15352">
    <property type="entry name" value="LYMPHOID-RESTRICTED MEMBRANE PROTEIN, JAW1"/>
    <property type="match status" value="1"/>
</dbReference>
<keyword evidence="6" id="KW-0175">Coiled coil</keyword>
<keyword evidence="5 9" id="KW-1133">Transmembrane helix</keyword>
<sequence length="457" mass="50977">MAGLTSAVDEMTKNKSIELNNNDLLDAGEVTAAGGGAPEEANSGGGGDTKFEKQRSLQDLYQRNKGLVNDNIYTRGRSNSDGAAAILLGNVSPLTPPPNTVLDKMGLHGDVSRERWNEETLEQKFMSLALSFTIDSGTIKDRCERQRRTRDQTESNFNIEVDRLREKLALLQPFCTDFERAELLSMLFSQVDTLTKAASLVSISAERYGAVQHEDKLTDSVQLMVTHVQALKQQRDSARRQLQYTKRVLQEPIPQLQSVNSQKSIPGPSKRVVCKRRASMESVNSQQDQSTKLNRRISDLSFRASLPKSNRPSRLDLGLELKKIKEMSGDETIKEPPTNVPDASTRMPAILREDSDFDLDPNKLTAVKNSLTCKSILKGISKFLRQQLMYFGGDINAKLCKLSNKWSENDYLYALLNSCAVLCFSISILTLVSLFLEQGSTRIFWFLTGNNNNNNGP</sequence>
<feature type="compositionally biased region" description="Polar residues" evidence="8">
    <location>
        <begin position="255"/>
        <end position="264"/>
    </location>
</feature>
<evidence type="ECO:0000256" key="5">
    <source>
        <dbReference type="ARBA" id="ARBA00022989"/>
    </source>
</evidence>
<reference evidence="10" key="1">
    <citation type="submission" date="2020-08" db="EMBL/GenBank/DDBJ databases">
        <title>Genome sequencing and assembly of the red palm weevil Rhynchophorus ferrugineus.</title>
        <authorList>
            <person name="Dias G.B."/>
            <person name="Bergman C.M."/>
            <person name="Manee M."/>
        </authorList>
    </citation>
    <scope>NUCLEOTIDE SEQUENCE</scope>
    <source>
        <strain evidence="10">AA-2017</strain>
        <tissue evidence="10">Whole larva</tissue>
    </source>
</reference>
<accession>A0A834MGR7</accession>
<organism evidence="10 11">
    <name type="scientific">Rhynchophorus ferrugineus</name>
    <name type="common">Red palm weevil</name>
    <name type="synonym">Curculio ferrugineus</name>
    <dbReference type="NCBI Taxonomy" id="354439"/>
    <lineage>
        <taxon>Eukaryota</taxon>
        <taxon>Metazoa</taxon>
        <taxon>Ecdysozoa</taxon>
        <taxon>Arthropoda</taxon>
        <taxon>Hexapoda</taxon>
        <taxon>Insecta</taxon>
        <taxon>Pterygota</taxon>
        <taxon>Neoptera</taxon>
        <taxon>Endopterygota</taxon>
        <taxon>Coleoptera</taxon>
        <taxon>Polyphaga</taxon>
        <taxon>Cucujiformia</taxon>
        <taxon>Curculionidae</taxon>
        <taxon>Dryophthorinae</taxon>
        <taxon>Rhynchophorus</taxon>
    </lineage>
</organism>
<dbReference type="PANTHER" id="PTHR15352:SF1">
    <property type="entry name" value="KASH5-LIKE COILED-COIL DOMAIN-CONTAINING PROTEIN"/>
    <property type="match status" value="1"/>
</dbReference>
<dbReference type="GO" id="GO:0005737">
    <property type="term" value="C:cytoplasm"/>
    <property type="evidence" value="ECO:0007669"/>
    <property type="project" value="UniProtKB-SubCell"/>
</dbReference>
<feature type="region of interest" description="Disordered" evidence="8">
    <location>
        <begin position="28"/>
        <end position="52"/>
    </location>
</feature>